<dbReference type="CDD" id="cd06170">
    <property type="entry name" value="LuxR_C_like"/>
    <property type="match status" value="1"/>
</dbReference>
<proteinExistence type="predicted"/>
<dbReference type="SMART" id="SM00421">
    <property type="entry name" value="HTH_LUXR"/>
    <property type="match status" value="1"/>
</dbReference>
<dbReference type="PRINTS" id="PR00038">
    <property type="entry name" value="HTHLUXR"/>
</dbReference>
<dbReference type="PROSITE" id="PS00622">
    <property type="entry name" value="HTH_LUXR_1"/>
    <property type="match status" value="1"/>
</dbReference>
<reference evidence="4" key="1">
    <citation type="submission" date="2020-03" db="EMBL/GenBank/DDBJ databases">
        <title>Genome sequences of seven Enterobacteriaceae strains isolated from Canadian wastewater treatment facilities.</title>
        <authorList>
            <person name="Huang H."/>
            <person name="Chmara J.T."/>
            <person name="Duceppe M.-O."/>
        </authorList>
    </citation>
    <scope>NUCLEOTIDE SEQUENCE [LARGE SCALE GENOMIC DNA]</scope>
    <source>
        <strain evidence="4">Biosolid 3</strain>
    </source>
</reference>
<dbReference type="Gene3D" id="1.10.10.10">
    <property type="entry name" value="Winged helix-like DNA-binding domain superfamily/Winged helix DNA-binding domain"/>
    <property type="match status" value="1"/>
</dbReference>
<keyword evidence="1" id="KW-0238">DNA-binding</keyword>
<dbReference type="Pfam" id="PF00196">
    <property type="entry name" value="GerE"/>
    <property type="match status" value="1"/>
</dbReference>
<gene>
    <name evidence="3" type="ORF">G9399_16600</name>
</gene>
<dbReference type="EMBL" id="CP054160">
    <property type="protein sequence ID" value="QKJ59637.1"/>
    <property type="molecule type" value="Genomic_DNA"/>
</dbReference>
<accession>A0AAE7EJJ4</accession>
<feature type="domain" description="HTH luxR-type" evidence="2">
    <location>
        <begin position="117"/>
        <end position="182"/>
    </location>
</feature>
<evidence type="ECO:0000256" key="1">
    <source>
        <dbReference type="ARBA" id="ARBA00023125"/>
    </source>
</evidence>
<name>A0AAE7EJJ4_SERFO</name>
<dbReference type="SUPFAM" id="SSF46894">
    <property type="entry name" value="C-terminal effector domain of the bipartite response regulators"/>
    <property type="match status" value="1"/>
</dbReference>
<dbReference type="GO" id="GO:0006355">
    <property type="term" value="P:regulation of DNA-templated transcription"/>
    <property type="evidence" value="ECO:0007669"/>
    <property type="project" value="InterPro"/>
</dbReference>
<evidence type="ECO:0000313" key="3">
    <source>
        <dbReference type="EMBL" id="QKJ59637.1"/>
    </source>
</evidence>
<dbReference type="AlphaFoldDB" id="A0AAE7EJJ4"/>
<dbReference type="RefSeq" id="WP_083196396.1">
    <property type="nucleotide sequence ID" value="NZ_CAMKUK010000004.1"/>
</dbReference>
<dbReference type="GO" id="GO:0003677">
    <property type="term" value="F:DNA binding"/>
    <property type="evidence" value="ECO:0007669"/>
    <property type="project" value="UniProtKB-KW"/>
</dbReference>
<dbReference type="PROSITE" id="PS50043">
    <property type="entry name" value="HTH_LUXR_2"/>
    <property type="match status" value="1"/>
</dbReference>
<protein>
    <submittedName>
        <fullName evidence="3">LuxR C-terminal-related transcriptional regulator</fullName>
    </submittedName>
</protein>
<dbReference type="InterPro" id="IPR016032">
    <property type="entry name" value="Sig_transdc_resp-reg_C-effctor"/>
</dbReference>
<dbReference type="InterPro" id="IPR036388">
    <property type="entry name" value="WH-like_DNA-bd_sf"/>
</dbReference>
<dbReference type="InterPro" id="IPR000792">
    <property type="entry name" value="Tscrpt_reg_LuxR_C"/>
</dbReference>
<evidence type="ECO:0000259" key="2">
    <source>
        <dbReference type="PROSITE" id="PS50043"/>
    </source>
</evidence>
<organism evidence="3 4">
    <name type="scientific">Serratia fonticola</name>
    <dbReference type="NCBI Taxonomy" id="47917"/>
    <lineage>
        <taxon>Bacteria</taxon>
        <taxon>Pseudomonadati</taxon>
        <taxon>Pseudomonadota</taxon>
        <taxon>Gammaproteobacteria</taxon>
        <taxon>Enterobacterales</taxon>
        <taxon>Yersiniaceae</taxon>
        <taxon>Serratia</taxon>
    </lineage>
</organism>
<evidence type="ECO:0000313" key="4">
    <source>
        <dbReference type="Proteomes" id="UP000503464"/>
    </source>
</evidence>
<sequence>MLSNGTQGMITIISDDNYFVLGADALLKQSGYQVAIIDIHKLNYPVNSQQNDIILLSSNDRNLIHNVLLFAGIENRRVIQMIDGHTPSDMWADGVLSKKTATHEFPRIIKYILNLKVKDCLKDLTLREVEIMDKLLKGKKNHAISREMRISEKTVSAHKLNALKKLGLTGLNSRAILIYGSYQNRLQMQRSH</sequence>
<dbReference type="Proteomes" id="UP000503464">
    <property type="component" value="Chromosome"/>
</dbReference>